<evidence type="ECO:0000313" key="2">
    <source>
        <dbReference type="EMBL" id="KAH3749534.1"/>
    </source>
</evidence>
<protein>
    <submittedName>
        <fullName evidence="2">Uncharacterized protein</fullName>
    </submittedName>
</protein>
<evidence type="ECO:0000256" key="1">
    <source>
        <dbReference type="SAM" id="MobiDB-lite"/>
    </source>
</evidence>
<gene>
    <name evidence="2" type="ORF">DPMN_184032</name>
</gene>
<dbReference type="Proteomes" id="UP000828390">
    <property type="component" value="Unassembled WGS sequence"/>
</dbReference>
<proteinExistence type="predicted"/>
<accession>A0A9D4DHQ7</accession>
<organism evidence="2 3">
    <name type="scientific">Dreissena polymorpha</name>
    <name type="common">Zebra mussel</name>
    <name type="synonym">Mytilus polymorpha</name>
    <dbReference type="NCBI Taxonomy" id="45954"/>
    <lineage>
        <taxon>Eukaryota</taxon>
        <taxon>Metazoa</taxon>
        <taxon>Spiralia</taxon>
        <taxon>Lophotrochozoa</taxon>
        <taxon>Mollusca</taxon>
        <taxon>Bivalvia</taxon>
        <taxon>Autobranchia</taxon>
        <taxon>Heteroconchia</taxon>
        <taxon>Euheterodonta</taxon>
        <taxon>Imparidentia</taxon>
        <taxon>Neoheterodontei</taxon>
        <taxon>Myida</taxon>
        <taxon>Dreissenoidea</taxon>
        <taxon>Dreissenidae</taxon>
        <taxon>Dreissena</taxon>
    </lineage>
</organism>
<name>A0A9D4DHQ7_DREPO</name>
<dbReference type="EMBL" id="JAIWYP010000010">
    <property type="protein sequence ID" value="KAH3749534.1"/>
    <property type="molecule type" value="Genomic_DNA"/>
</dbReference>
<keyword evidence="3" id="KW-1185">Reference proteome</keyword>
<evidence type="ECO:0000313" key="3">
    <source>
        <dbReference type="Proteomes" id="UP000828390"/>
    </source>
</evidence>
<reference evidence="2" key="1">
    <citation type="journal article" date="2019" name="bioRxiv">
        <title>The Genome of the Zebra Mussel, Dreissena polymorpha: A Resource for Invasive Species Research.</title>
        <authorList>
            <person name="McCartney M.A."/>
            <person name="Auch B."/>
            <person name="Kono T."/>
            <person name="Mallez S."/>
            <person name="Zhang Y."/>
            <person name="Obille A."/>
            <person name="Becker A."/>
            <person name="Abrahante J.E."/>
            <person name="Garbe J."/>
            <person name="Badalamenti J.P."/>
            <person name="Herman A."/>
            <person name="Mangelson H."/>
            <person name="Liachko I."/>
            <person name="Sullivan S."/>
            <person name="Sone E.D."/>
            <person name="Koren S."/>
            <person name="Silverstein K.A.T."/>
            <person name="Beckman K.B."/>
            <person name="Gohl D.M."/>
        </authorList>
    </citation>
    <scope>NUCLEOTIDE SEQUENCE</scope>
    <source>
        <strain evidence="2">Duluth1</strain>
        <tissue evidence="2">Whole animal</tissue>
    </source>
</reference>
<feature type="region of interest" description="Disordered" evidence="1">
    <location>
        <begin position="1"/>
        <end position="24"/>
    </location>
</feature>
<dbReference type="AlphaFoldDB" id="A0A9D4DHQ7"/>
<reference evidence="2" key="2">
    <citation type="submission" date="2020-11" db="EMBL/GenBank/DDBJ databases">
        <authorList>
            <person name="McCartney M.A."/>
            <person name="Auch B."/>
            <person name="Kono T."/>
            <person name="Mallez S."/>
            <person name="Becker A."/>
            <person name="Gohl D.M."/>
            <person name="Silverstein K.A.T."/>
            <person name="Koren S."/>
            <person name="Bechman K.B."/>
            <person name="Herman A."/>
            <person name="Abrahante J.E."/>
            <person name="Garbe J."/>
        </authorList>
    </citation>
    <scope>NUCLEOTIDE SEQUENCE</scope>
    <source>
        <strain evidence="2">Duluth1</strain>
        <tissue evidence="2">Whole animal</tissue>
    </source>
</reference>
<sequence length="165" mass="17936">MTTTHKPTTTTTTTSGTTFNPTTPTVATTTELQMYSDTPRCSKFKTVFDIAGTIISHNALASVCPKSGNHSSPEAFVLNHCTLTNTDPKGWKIGHQVMSNCATVPPYTPVFETFGIYSPDTHRSGIFLECLPEPEGFKIAYQPCDSAPTIEHVSSSEASLFYTVY</sequence>
<comment type="caution">
    <text evidence="2">The sequence shown here is derived from an EMBL/GenBank/DDBJ whole genome shotgun (WGS) entry which is preliminary data.</text>
</comment>